<accession>A0AAW0A2M4</accession>
<feature type="domain" description="F-box" evidence="1">
    <location>
        <begin position="97"/>
        <end position="156"/>
    </location>
</feature>
<dbReference type="InterPro" id="IPR036047">
    <property type="entry name" value="F-box-like_dom_sf"/>
</dbReference>
<dbReference type="PROSITE" id="PS50181">
    <property type="entry name" value="FBOX"/>
    <property type="match status" value="1"/>
</dbReference>
<comment type="caution">
    <text evidence="2">The sequence shown here is derived from an EMBL/GenBank/DDBJ whole genome shotgun (WGS) entry which is preliminary data.</text>
</comment>
<name>A0AAW0A2M4_9AGAR</name>
<evidence type="ECO:0000313" key="2">
    <source>
        <dbReference type="EMBL" id="KAK6997485.1"/>
    </source>
</evidence>
<evidence type="ECO:0000259" key="1">
    <source>
        <dbReference type="PROSITE" id="PS50181"/>
    </source>
</evidence>
<dbReference type="CDD" id="cd09917">
    <property type="entry name" value="F-box_SF"/>
    <property type="match status" value="1"/>
</dbReference>
<evidence type="ECO:0000313" key="3">
    <source>
        <dbReference type="Proteomes" id="UP001362999"/>
    </source>
</evidence>
<organism evidence="2 3">
    <name type="scientific">Favolaschia claudopus</name>
    <dbReference type="NCBI Taxonomy" id="2862362"/>
    <lineage>
        <taxon>Eukaryota</taxon>
        <taxon>Fungi</taxon>
        <taxon>Dikarya</taxon>
        <taxon>Basidiomycota</taxon>
        <taxon>Agaricomycotina</taxon>
        <taxon>Agaricomycetes</taxon>
        <taxon>Agaricomycetidae</taxon>
        <taxon>Agaricales</taxon>
        <taxon>Marasmiineae</taxon>
        <taxon>Mycenaceae</taxon>
        <taxon>Favolaschia</taxon>
    </lineage>
</organism>
<dbReference type="Proteomes" id="UP001362999">
    <property type="component" value="Unassembled WGS sequence"/>
</dbReference>
<dbReference type="SUPFAM" id="SSF81383">
    <property type="entry name" value="F-box domain"/>
    <property type="match status" value="1"/>
</dbReference>
<sequence>MTLVLTTLVFKRLSWQKKMKVEDMYIKTNEKEAYLIGRLKSVNTDPAVINEFLQCYSDSTLFSIALRSSALYNVIEQFLTARMPNRTYWNTMITYSATPNRILPADVLLTTLQFLDVRDLTKIRLACKWFDDAAKRRITHHRDNTVRSWGLSWKSLQFMMSMTPTFMCGLTSAEVAFPNEGAKTPIRLEFVTRVDCEKTVVRWLGVSAKFKQTPCKKHKTGKIIKSIFLSKQGGDVPIVVRVVPDSYHPEEVVFEQSNSAMFTFISDRYLIVPYADLTFKRHTFPNPSQLPLHTAELVKDLDDMNCEAVACGFKIITPHHDSGRCTKQLSCPSVVRSTVDNSCFTLKWDDPAWDLCHKLNGPNFDVVWSLGSLKCDKAMRIPKPFIQVVETEFPDESAGEF</sequence>
<protein>
    <recommendedName>
        <fullName evidence="1">F-box domain-containing protein</fullName>
    </recommendedName>
</protein>
<dbReference type="AlphaFoldDB" id="A0AAW0A2M4"/>
<dbReference type="InterPro" id="IPR001810">
    <property type="entry name" value="F-box_dom"/>
</dbReference>
<dbReference type="EMBL" id="JAWWNJ010000090">
    <property type="protein sequence ID" value="KAK6997485.1"/>
    <property type="molecule type" value="Genomic_DNA"/>
</dbReference>
<gene>
    <name evidence="2" type="ORF">R3P38DRAFT_3219576</name>
</gene>
<proteinExistence type="predicted"/>
<reference evidence="2 3" key="1">
    <citation type="journal article" date="2024" name="J Genomics">
        <title>Draft genome sequencing and assembly of Favolaschia claudopus CIRM-BRFM 2984 isolated from oak limbs.</title>
        <authorList>
            <person name="Navarro D."/>
            <person name="Drula E."/>
            <person name="Chaduli D."/>
            <person name="Cazenave R."/>
            <person name="Ahrendt S."/>
            <person name="Wang J."/>
            <person name="Lipzen A."/>
            <person name="Daum C."/>
            <person name="Barry K."/>
            <person name="Grigoriev I.V."/>
            <person name="Favel A."/>
            <person name="Rosso M.N."/>
            <person name="Martin F."/>
        </authorList>
    </citation>
    <scope>NUCLEOTIDE SEQUENCE [LARGE SCALE GENOMIC DNA]</scope>
    <source>
        <strain evidence="2 3">CIRM-BRFM 2984</strain>
    </source>
</reference>
<keyword evidence="3" id="KW-1185">Reference proteome</keyword>